<dbReference type="Proteomes" id="UP001201980">
    <property type="component" value="Unassembled WGS sequence"/>
</dbReference>
<proteinExistence type="predicted"/>
<gene>
    <name evidence="2" type="ORF">MKZ38_000835</name>
</gene>
<evidence type="ECO:0000313" key="3">
    <source>
        <dbReference type="Proteomes" id="UP001201980"/>
    </source>
</evidence>
<feature type="region of interest" description="Disordered" evidence="1">
    <location>
        <begin position="608"/>
        <end position="656"/>
    </location>
</feature>
<feature type="compositionally biased region" description="Basic and acidic residues" evidence="1">
    <location>
        <begin position="1120"/>
        <end position="1131"/>
    </location>
</feature>
<reference evidence="2" key="1">
    <citation type="submission" date="2022-07" db="EMBL/GenBank/DDBJ databases">
        <title>Draft genome sequence of Zalerion maritima ATCC 34329, a (micro)plastics degrading marine fungus.</title>
        <authorList>
            <person name="Paco A."/>
            <person name="Goncalves M.F.M."/>
            <person name="Rocha-Santos T.A.P."/>
            <person name="Alves A."/>
        </authorList>
    </citation>
    <scope>NUCLEOTIDE SEQUENCE</scope>
    <source>
        <strain evidence="2">ATCC 34329</strain>
    </source>
</reference>
<comment type="caution">
    <text evidence="2">The sequence shown here is derived from an EMBL/GenBank/DDBJ whole genome shotgun (WGS) entry which is preliminary data.</text>
</comment>
<feature type="region of interest" description="Disordered" evidence="1">
    <location>
        <begin position="257"/>
        <end position="292"/>
    </location>
</feature>
<evidence type="ECO:0000256" key="1">
    <source>
        <dbReference type="SAM" id="MobiDB-lite"/>
    </source>
</evidence>
<feature type="region of interest" description="Disordered" evidence="1">
    <location>
        <begin position="172"/>
        <end position="215"/>
    </location>
</feature>
<evidence type="ECO:0000313" key="2">
    <source>
        <dbReference type="EMBL" id="KAJ2902233.1"/>
    </source>
</evidence>
<organism evidence="2 3">
    <name type="scientific">Zalerion maritima</name>
    <dbReference type="NCBI Taxonomy" id="339359"/>
    <lineage>
        <taxon>Eukaryota</taxon>
        <taxon>Fungi</taxon>
        <taxon>Dikarya</taxon>
        <taxon>Ascomycota</taxon>
        <taxon>Pezizomycotina</taxon>
        <taxon>Sordariomycetes</taxon>
        <taxon>Lulworthiomycetidae</taxon>
        <taxon>Lulworthiales</taxon>
        <taxon>Lulworthiaceae</taxon>
        <taxon>Zalerion</taxon>
    </lineage>
</organism>
<feature type="compositionally biased region" description="Polar residues" evidence="1">
    <location>
        <begin position="172"/>
        <end position="208"/>
    </location>
</feature>
<accession>A0AAD5WTH5</accession>
<dbReference type="PANTHER" id="PTHR38166">
    <property type="entry name" value="C2H2-TYPE DOMAIN-CONTAINING PROTEIN-RELATED"/>
    <property type="match status" value="1"/>
</dbReference>
<feature type="region of interest" description="Disordered" evidence="1">
    <location>
        <begin position="1426"/>
        <end position="1446"/>
    </location>
</feature>
<feature type="compositionally biased region" description="Polar residues" evidence="1">
    <location>
        <begin position="621"/>
        <end position="648"/>
    </location>
</feature>
<name>A0AAD5WTH5_9PEZI</name>
<feature type="compositionally biased region" description="Polar residues" evidence="1">
    <location>
        <begin position="1075"/>
        <end position="1085"/>
    </location>
</feature>
<protein>
    <recommendedName>
        <fullName evidence="4">C2H2-type domain-containing protein</fullName>
    </recommendedName>
</protein>
<feature type="compositionally biased region" description="Basic residues" evidence="1">
    <location>
        <begin position="341"/>
        <end position="352"/>
    </location>
</feature>
<feature type="compositionally biased region" description="Low complexity" evidence="1">
    <location>
        <begin position="979"/>
        <end position="996"/>
    </location>
</feature>
<feature type="region of interest" description="Disordered" evidence="1">
    <location>
        <begin position="979"/>
        <end position="1030"/>
    </location>
</feature>
<evidence type="ECO:0008006" key="4">
    <source>
        <dbReference type="Google" id="ProtNLM"/>
    </source>
</evidence>
<sequence length="1474" mass="162079">MEFLGNDKEFDWSRYGVSIFPMHYNDPAQNAQDTRINMQSSDGFAYTPYTPPFPPQTIASIPHFGSPDTILSGTTLPASSSDEPTSPVAPWYLEPPRPVTSVGSLVSAGSGSGTHPYPKSTLIHSPGFWSRAKAMIQISFKTKGHKSRRNKHRPYMLPCPAPHPIWCSTSGASTSFDQSTKSTQPPSTLNSQPATPNSLTSNITSSSGEEYLSDGEFEDDSCPELILFHRQSLCVYTVMRCFHSVLGQALSSSCEEETGVSTPEKSGFPVGGQAPDNGRDGGKQGSRKGKKKGNIIWSWRRLASKTYVEATDDDGSNGSGGSRGDAACQNRGTDAAERGSSRKPGHWKRKRASRDESGDDGDDEQQQPGSPSSPEEKKMFSCIFYKKNPVKYHRDGVGACKGPGFPTVHRMKEHLFRYHKIPIHCPRCRQVFRHHSPKDTHYMQREPCEIKDSPTFEGLTEDQVTFLRIRKKKKEGWSDADIWKEAYRIAFPEVLPEHVPSPYHEAMSTALLQDRGRDTYHHYLRQELPAVVCSHVTRRLRECSDIMDVDSSDASSSANSGSGLAEPTRVATTESLLAILRDLPDFVETAVLEVYGRYKQATGESGSVPIMEGTITRHSPLPQTERTKQQAGHQQSDMGYLGSSSNTADPLASPIPPAFSLEPMIVAGSARPSQRLPGTATPLHTTAQTTSAWTVALPAPLEHNNKVSGTFRHTFAGMGLEAVLDNPPPHVDELNEVGHGRPQSVVVAVLSSVNCGEAPHSPNEVSANCDCNPLFTQQGNEAPGRLAQASWLPSRRLCAAEQFGSLSFERKPLPLRVVANQPEMDYLHISPCVSNSDSVDSGYSEPKHSRHHPNTTPSISSTIELGLRQPTSAEAYTNSIPQYQPPSPHYNAAQFVSDHVYPPSFAALQHVGGFLQNWRAPAGHFLGSEPHCPSIDSEFEVSPSLPVDLLDFAETTPGSEQAGIPNTAVEDEFDLSFSNATSTTSSSTKSSGTIFKSQRDGDSLTPTSSSSPFSSTSSGEDSSFLSEEDDDLEGELNLLQRYQPHVDVVMREFYKTFKDVICHFGNAGNATLRNRAGCNQPQGEGQASVADSRPSQSNRGSESGGKKRKHSNDGDDLNERDERPERRRKLESSGAGRDMEPGPLFACIFYKKYPVKYHRDGSGACSGPGFPTIHRLKEHLFRYHRVPVHCPRCRKVFKLHGERDNHLQQEPCEIKKAPAFDGLNEDQVTLLKVRKRKSDRRPEGDIWREAFRIVFPEVLPENIPSPYHEVLDPTTIQNATVRSYTDYLRDELPSQVCTRIQHRLRTNRENSDLDDDTLSVDDLVLSIYTPEIMEQLSAAVQSALEETSQQYLHANPLQPSADESRIAGIQRQLSTIMATGDGSASNSAVGPTRTPVQHVDTPQITQEQVELISREIGNAFNTMTYQPQPFPSDSDPLSTRNSASSNLLAPEPGMAVLQVGDTGNIAYGCDFPMH</sequence>
<dbReference type="PANTHER" id="PTHR38166:SF1">
    <property type="entry name" value="C2H2-TYPE DOMAIN-CONTAINING PROTEIN"/>
    <property type="match status" value="1"/>
</dbReference>
<dbReference type="EMBL" id="JAKWBI020000119">
    <property type="protein sequence ID" value="KAJ2902233.1"/>
    <property type="molecule type" value="Genomic_DNA"/>
</dbReference>
<feature type="region of interest" description="Disordered" evidence="1">
    <location>
        <begin position="838"/>
        <end position="860"/>
    </location>
</feature>
<feature type="compositionally biased region" description="Low complexity" evidence="1">
    <location>
        <begin position="1003"/>
        <end position="1025"/>
    </location>
</feature>
<keyword evidence="3" id="KW-1185">Reference proteome</keyword>
<feature type="region of interest" description="Disordered" evidence="1">
    <location>
        <begin position="1075"/>
        <end position="1137"/>
    </location>
</feature>
<feature type="region of interest" description="Disordered" evidence="1">
    <location>
        <begin position="310"/>
        <end position="377"/>
    </location>
</feature>
<feature type="compositionally biased region" description="Polar residues" evidence="1">
    <location>
        <begin position="1435"/>
        <end position="1446"/>
    </location>
</feature>